<dbReference type="Pfam" id="PF00271">
    <property type="entry name" value="Helicase_C"/>
    <property type="match status" value="1"/>
</dbReference>
<evidence type="ECO:0000256" key="3">
    <source>
        <dbReference type="ARBA" id="ARBA00023125"/>
    </source>
</evidence>
<dbReference type="EMBL" id="WBOT01000003">
    <property type="protein sequence ID" value="KAB2332663.1"/>
    <property type="molecule type" value="Genomic_DNA"/>
</dbReference>
<dbReference type="PROSITE" id="PS51192">
    <property type="entry name" value="HELICASE_ATP_BIND_1"/>
    <property type="match status" value="1"/>
</dbReference>
<dbReference type="SMART" id="SM00487">
    <property type="entry name" value="DEXDc"/>
    <property type="match status" value="1"/>
</dbReference>
<keyword evidence="2" id="KW-0067">ATP-binding</keyword>
<evidence type="ECO:0000313" key="7">
    <source>
        <dbReference type="Proteomes" id="UP000441354"/>
    </source>
</evidence>
<dbReference type="PANTHER" id="PTHR30580">
    <property type="entry name" value="PRIMOSOMAL PROTEIN N"/>
    <property type="match status" value="1"/>
</dbReference>
<dbReference type="InterPro" id="IPR014001">
    <property type="entry name" value="Helicase_ATP-bd"/>
</dbReference>
<keyword evidence="6" id="KW-0378">Hydrolase</keyword>
<dbReference type="GO" id="GO:0005524">
    <property type="term" value="F:ATP binding"/>
    <property type="evidence" value="ECO:0007669"/>
    <property type="project" value="UniProtKB-KW"/>
</dbReference>
<reference evidence="6 7" key="1">
    <citation type="journal article" date="2014" name="Arch. Microbiol.">
        <title>Bacillus mesophilum sp. nov., strain IITR-54T, a novel 4-chlorobiphenyl dechlorinating bacterium.</title>
        <authorList>
            <person name="Manickam N."/>
            <person name="Singh N.K."/>
            <person name="Bajaj A."/>
            <person name="Kumar R.M."/>
            <person name="Kaur G."/>
            <person name="Kaur N."/>
            <person name="Bala M."/>
            <person name="Kumar A."/>
            <person name="Mayilraj S."/>
        </authorList>
    </citation>
    <scope>NUCLEOTIDE SEQUENCE [LARGE SCALE GENOMIC DNA]</scope>
    <source>
        <strain evidence="6 7">IITR-54</strain>
    </source>
</reference>
<dbReference type="RefSeq" id="WP_151573961.1">
    <property type="nucleotide sequence ID" value="NZ_WBOT01000003.1"/>
</dbReference>
<dbReference type="OrthoDB" id="2077914at2"/>
<evidence type="ECO:0000256" key="1">
    <source>
        <dbReference type="ARBA" id="ARBA00022741"/>
    </source>
</evidence>
<dbReference type="GO" id="GO:0006270">
    <property type="term" value="P:DNA replication initiation"/>
    <property type="evidence" value="ECO:0007669"/>
    <property type="project" value="TreeGrafter"/>
</dbReference>
<dbReference type="CDD" id="cd17925">
    <property type="entry name" value="DEXDc_ComFA"/>
    <property type="match status" value="1"/>
</dbReference>
<keyword evidence="7" id="KW-1185">Reference proteome</keyword>
<evidence type="ECO:0000256" key="2">
    <source>
        <dbReference type="ARBA" id="ARBA00022840"/>
    </source>
</evidence>
<name>A0A7V7RLH7_9BACI</name>
<dbReference type="GO" id="GO:0043138">
    <property type="term" value="F:3'-5' DNA helicase activity"/>
    <property type="evidence" value="ECO:0007669"/>
    <property type="project" value="TreeGrafter"/>
</dbReference>
<dbReference type="Proteomes" id="UP000441354">
    <property type="component" value="Unassembled WGS sequence"/>
</dbReference>
<dbReference type="InterPro" id="IPR001650">
    <property type="entry name" value="Helicase_C-like"/>
</dbReference>
<dbReference type="GO" id="GO:0016787">
    <property type="term" value="F:hydrolase activity"/>
    <property type="evidence" value="ECO:0007669"/>
    <property type="project" value="InterPro"/>
</dbReference>
<keyword evidence="1" id="KW-0547">Nucleotide-binding</keyword>
<keyword evidence="3" id="KW-0238">DNA-binding</keyword>
<dbReference type="GO" id="GO:0006310">
    <property type="term" value="P:DNA recombination"/>
    <property type="evidence" value="ECO:0007669"/>
    <property type="project" value="TreeGrafter"/>
</dbReference>
<dbReference type="FunFam" id="3.40.50.300:FF:001736">
    <property type="entry name" value="COMF operon protein 1"/>
    <property type="match status" value="1"/>
</dbReference>
<dbReference type="PROSITE" id="PS51194">
    <property type="entry name" value="HELICASE_CTER"/>
    <property type="match status" value="1"/>
</dbReference>
<organism evidence="6 7">
    <name type="scientific">Bacillus mesophilum</name>
    <dbReference type="NCBI Taxonomy" id="1071718"/>
    <lineage>
        <taxon>Bacteria</taxon>
        <taxon>Bacillati</taxon>
        <taxon>Bacillota</taxon>
        <taxon>Bacilli</taxon>
        <taxon>Bacillales</taxon>
        <taxon>Bacillaceae</taxon>
        <taxon>Bacillus</taxon>
    </lineage>
</organism>
<dbReference type="SMART" id="SM00490">
    <property type="entry name" value="HELICc"/>
    <property type="match status" value="1"/>
</dbReference>
<dbReference type="GO" id="GO:0006302">
    <property type="term" value="P:double-strand break repair"/>
    <property type="evidence" value="ECO:0007669"/>
    <property type="project" value="TreeGrafter"/>
</dbReference>
<proteinExistence type="predicted"/>
<dbReference type="Gene3D" id="3.40.50.300">
    <property type="entry name" value="P-loop containing nucleotide triphosphate hydrolases"/>
    <property type="match status" value="2"/>
</dbReference>
<dbReference type="GO" id="GO:0003677">
    <property type="term" value="F:DNA binding"/>
    <property type="evidence" value="ECO:0007669"/>
    <property type="project" value="UniProtKB-KW"/>
</dbReference>
<dbReference type="Pfam" id="PF04851">
    <property type="entry name" value="ResIII"/>
    <property type="match status" value="1"/>
</dbReference>
<evidence type="ECO:0000313" key="6">
    <source>
        <dbReference type="EMBL" id="KAB2332663.1"/>
    </source>
</evidence>
<feature type="domain" description="Helicase ATP-binding" evidence="4">
    <location>
        <begin position="165"/>
        <end position="317"/>
    </location>
</feature>
<evidence type="ECO:0000259" key="5">
    <source>
        <dbReference type="PROSITE" id="PS51194"/>
    </source>
</evidence>
<dbReference type="AlphaFoldDB" id="A0A7V7RLH7"/>
<evidence type="ECO:0000259" key="4">
    <source>
        <dbReference type="PROSITE" id="PS51192"/>
    </source>
</evidence>
<comment type="caution">
    <text evidence="6">The sequence shown here is derived from an EMBL/GenBank/DDBJ whole genome shotgun (WGS) entry which is preliminary data.</text>
</comment>
<gene>
    <name evidence="6" type="ORF">F7732_11265</name>
</gene>
<protein>
    <submittedName>
        <fullName evidence="6">DEAD/DEAH box helicase</fullName>
    </submittedName>
</protein>
<keyword evidence="6" id="KW-0347">Helicase</keyword>
<dbReference type="InterPro" id="IPR027417">
    <property type="entry name" value="P-loop_NTPase"/>
</dbReference>
<sequence>MKFILQDHKLKLAASTDPDSKPIIALTQIPQPETNPSYSFSQNLQHFLQGRMLLHDELPFPKEQLHEHYENGYIHYKKGISIEKGKSKCTRCGNSSRHQFAAFPCARCGERECLYCRQCIIMGRVSSCTPLLTWTGPQIQRKESVPLKWEGTLSEGQAHASKKVTEAIKVNGELLVWAVCGAGKTEVLFAGIEEALTQGKRVCIATPRTDVVLELSPRLQAVFPDIKVAALYGGSEDRNENSVLTISTTHQLFRFRGAFDTIIIDEVDAFPYSADVSLQRAAQNARKKVSSLIYLSATPNEKWQNECKRGTRPFVTIPGRYHRHPLPVPELKWCGNWEKTLKRRKLPRIVEVWITKRLADQTPALLFLPKIELMEKLLPYMKNFDARIEAVHAEDPQRKEKVQRMRNKETPLLVTTTILERGVTFPGVDVAVLGAEDRIFTESALVQISGRAGRSASQPNGNITFFHYGKTNAMNKACRQINGMNKEAFEKGLIDYVLPGMRS</sequence>
<feature type="domain" description="Helicase C-terminal" evidence="5">
    <location>
        <begin position="345"/>
        <end position="503"/>
    </location>
</feature>
<accession>A0A7V7RLH7</accession>
<dbReference type="SUPFAM" id="SSF52540">
    <property type="entry name" value="P-loop containing nucleoside triphosphate hydrolases"/>
    <property type="match status" value="1"/>
</dbReference>
<dbReference type="InterPro" id="IPR006935">
    <property type="entry name" value="Helicase/UvrB_N"/>
</dbReference>
<dbReference type="PANTHER" id="PTHR30580:SF1">
    <property type="entry name" value="COMF OPERON PROTEIN 1"/>
    <property type="match status" value="1"/>
</dbReference>